<evidence type="ECO:0000313" key="1">
    <source>
        <dbReference type="EMBL" id="PPK37845.1"/>
    </source>
</evidence>
<dbReference type="AlphaFoldDB" id="A0A2S6FKC3"/>
<accession>A0A2S6FKC3</accession>
<evidence type="ECO:0000313" key="2">
    <source>
        <dbReference type="Proteomes" id="UP000238541"/>
    </source>
</evidence>
<dbReference type="EMBL" id="NIRS01000004">
    <property type="protein sequence ID" value="PPK37845.1"/>
    <property type="molecule type" value="Genomic_DNA"/>
</dbReference>
<name>A0A2S6FKC3_9PSED</name>
<organism evidence="1 2">
    <name type="scientific">Pseudomonas laurylsulfatiphila</name>
    <dbReference type="NCBI Taxonomy" id="2011015"/>
    <lineage>
        <taxon>Bacteria</taxon>
        <taxon>Pseudomonadati</taxon>
        <taxon>Pseudomonadota</taxon>
        <taxon>Gammaproteobacteria</taxon>
        <taxon>Pseudomonadales</taxon>
        <taxon>Pseudomonadaceae</taxon>
        <taxon>Pseudomonas</taxon>
    </lineage>
</organism>
<keyword evidence="2" id="KW-1185">Reference proteome</keyword>
<protein>
    <submittedName>
        <fullName evidence="1">Uncharacterized protein</fullName>
    </submittedName>
</protein>
<comment type="caution">
    <text evidence="1">The sequence shown here is derived from an EMBL/GenBank/DDBJ whole genome shotgun (WGS) entry which is preliminary data.</text>
</comment>
<reference evidence="2" key="1">
    <citation type="submission" date="2017-06" db="EMBL/GenBank/DDBJ databases">
        <authorList>
            <person name="Furmanczyk E.M."/>
        </authorList>
    </citation>
    <scope>NUCLEOTIDE SEQUENCE [LARGE SCALE GENOMIC DNA]</scope>
    <source>
        <strain evidence="2">AP3_16</strain>
    </source>
</reference>
<gene>
    <name evidence="1" type="ORF">CD175_16455</name>
</gene>
<dbReference type="Proteomes" id="UP000238541">
    <property type="component" value="Unassembled WGS sequence"/>
</dbReference>
<sequence>MVDNDNAGCLKARGVLESIASRLAPTVLVKLVANSYNSTQGQRAFPHLAFVLSCVLCRCTPCAPRSWV</sequence>
<proteinExistence type="predicted"/>